<feature type="region of interest" description="Disordered" evidence="12">
    <location>
        <begin position="408"/>
        <end position="430"/>
    </location>
</feature>
<keyword evidence="3 11" id="KW-0633">Potassium transport</keyword>
<evidence type="ECO:0000256" key="4">
    <source>
        <dbReference type="ARBA" id="ARBA00022692"/>
    </source>
</evidence>
<dbReference type="OrthoDB" id="273257at2759"/>
<dbReference type="Gene3D" id="1.10.287.70">
    <property type="match status" value="1"/>
</dbReference>
<evidence type="ECO:0000256" key="6">
    <source>
        <dbReference type="ARBA" id="ARBA00022958"/>
    </source>
</evidence>
<evidence type="ECO:0000259" key="15">
    <source>
        <dbReference type="Pfam" id="PF17655"/>
    </source>
</evidence>
<reference evidence="16 17" key="1">
    <citation type="journal article" date="2017" name="Gigascience">
        <title>Genome sequence of the small brown planthopper, Laodelphax striatellus.</title>
        <authorList>
            <person name="Zhu J."/>
            <person name="Jiang F."/>
            <person name="Wang X."/>
            <person name="Yang P."/>
            <person name="Bao Y."/>
            <person name="Zhao W."/>
            <person name="Wang W."/>
            <person name="Lu H."/>
            <person name="Wang Q."/>
            <person name="Cui N."/>
            <person name="Li J."/>
            <person name="Chen X."/>
            <person name="Luo L."/>
            <person name="Yu J."/>
            <person name="Kang L."/>
            <person name="Cui F."/>
        </authorList>
    </citation>
    <scope>NUCLEOTIDE SEQUENCE [LARGE SCALE GENOMIC DNA]</scope>
    <source>
        <strain evidence="16">Lst14</strain>
    </source>
</reference>
<feature type="domain" description="Inward rectifier potassium channel C-terminal" evidence="15">
    <location>
        <begin position="203"/>
        <end position="370"/>
    </location>
</feature>
<evidence type="ECO:0000256" key="10">
    <source>
        <dbReference type="ARBA" id="ARBA00023303"/>
    </source>
</evidence>
<evidence type="ECO:0000256" key="1">
    <source>
        <dbReference type="ARBA" id="ARBA00004141"/>
    </source>
</evidence>
<keyword evidence="9 13" id="KW-0472">Membrane</keyword>
<dbReference type="InterPro" id="IPR016449">
    <property type="entry name" value="K_chnl_inward-rec_Kir"/>
</dbReference>
<dbReference type="Pfam" id="PF01007">
    <property type="entry name" value="IRK"/>
    <property type="match status" value="1"/>
</dbReference>
<feature type="domain" description="Potassium channel inwardly rectifying transmembrane" evidence="14">
    <location>
        <begin position="53"/>
        <end position="196"/>
    </location>
</feature>
<dbReference type="InterPro" id="IPR013518">
    <property type="entry name" value="K_chnl_inward-rec_Kir_cyto"/>
</dbReference>
<dbReference type="InParanoid" id="A0A482XVN4"/>
<evidence type="ECO:0000256" key="3">
    <source>
        <dbReference type="ARBA" id="ARBA00022538"/>
    </source>
</evidence>
<comment type="similarity">
    <text evidence="11">Belongs to the inward rectifier-type potassium channel (TC 1.A.2.1) family.</text>
</comment>
<keyword evidence="7 13" id="KW-1133">Transmembrane helix</keyword>
<gene>
    <name evidence="16" type="ORF">LSTR_LSTR011178</name>
</gene>
<evidence type="ECO:0000256" key="7">
    <source>
        <dbReference type="ARBA" id="ARBA00022989"/>
    </source>
</evidence>
<name>A0A482XVN4_LAOST</name>
<dbReference type="InterPro" id="IPR041647">
    <property type="entry name" value="IRK_C"/>
</dbReference>
<feature type="region of interest" description="Disordered" evidence="12">
    <location>
        <begin position="1"/>
        <end position="22"/>
    </location>
</feature>
<dbReference type="GO" id="GO:0034765">
    <property type="term" value="P:regulation of monoatomic ion transmembrane transport"/>
    <property type="evidence" value="ECO:0007669"/>
    <property type="project" value="TreeGrafter"/>
</dbReference>
<dbReference type="SMR" id="A0A482XVN4"/>
<dbReference type="AlphaFoldDB" id="A0A482XVN4"/>
<keyword evidence="2 11" id="KW-0813">Transport</keyword>
<evidence type="ECO:0000313" key="17">
    <source>
        <dbReference type="Proteomes" id="UP000291343"/>
    </source>
</evidence>
<evidence type="ECO:0000256" key="11">
    <source>
        <dbReference type="RuleBase" id="RU003822"/>
    </source>
</evidence>
<keyword evidence="5 11" id="KW-0851">Voltage-gated channel</keyword>
<dbReference type="InterPro" id="IPR014756">
    <property type="entry name" value="Ig_E-set"/>
</dbReference>
<dbReference type="Pfam" id="PF17655">
    <property type="entry name" value="IRK_C"/>
    <property type="match status" value="1"/>
</dbReference>
<evidence type="ECO:0000256" key="8">
    <source>
        <dbReference type="ARBA" id="ARBA00023065"/>
    </source>
</evidence>
<proteinExistence type="inferred from homology"/>
<dbReference type="GO" id="GO:0005886">
    <property type="term" value="C:plasma membrane"/>
    <property type="evidence" value="ECO:0007669"/>
    <property type="project" value="TreeGrafter"/>
</dbReference>
<evidence type="ECO:0000256" key="13">
    <source>
        <dbReference type="SAM" id="Phobius"/>
    </source>
</evidence>
<accession>A0A482XVN4</accession>
<evidence type="ECO:0000256" key="2">
    <source>
        <dbReference type="ARBA" id="ARBA00022448"/>
    </source>
</evidence>
<dbReference type="Proteomes" id="UP000291343">
    <property type="component" value="Unassembled WGS sequence"/>
</dbReference>
<keyword evidence="6 11" id="KW-0630">Potassium</keyword>
<organism evidence="16 17">
    <name type="scientific">Laodelphax striatellus</name>
    <name type="common">Small brown planthopper</name>
    <name type="synonym">Delphax striatella</name>
    <dbReference type="NCBI Taxonomy" id="195883"/>
    <lineage>
        <taxon>Eukaryota</taxon>
        <taxon>Metazoa</taxon>
        <taxon>Ecdysozoa</taxon>
        <taxon>Arthropoda</taxon>
        <taxon>Hexapoda</taxon>
        <taxon>Insecta</taxon>
        <taxon>Pterygota</taxon>
        <taxon>Neoptera</taxon>
        <taxon>Paraneoptera</taxon>
        <taxon>Hemiptera</taxon>
        <taxon>Auchenorrhyncha</taxon>
        <taxon>Fulgoroidea</taxon>
        <taxon>Delphacidae</taxon>
        <taxon>Criomorphinae</taxon>
        <taxon>Laodelphax</taxon>
    </lineage>
</organism>
<dbReference type="InterPro" id="IPR040445">
    <property type="entry name" value="Kir_TM"/>
</dbReference>
<dbReference type="GO" id="GO:0005242">
    <property type="term" value="F:inward rectifier potassium channel activity"/>
    <property type="evidence" value="ECO:0007669"/>
    <property type="project" value="InterPro"/>
</dbReference>
<evidence type="ECO:0000259" key="14">
    <source>
        <dbReference type="Pfam" id="PF01007"/>
    </source>
</evidence>
<dbReference type="SUPFAM" id="SSF81296">
    <property type="entry name" value="E set domains"/>
    <property type="match status" value="1"/>
</dbReference>
<comment type="subcellular location">
    <subcellularLocation>
        <location evidence="1 11">Membrane</location>
        <topology evidence="1 11">Multi-pass membrane protein</topology>
    </subcellularLocation>
</comment>
<dbReference type="GO" id="GO:1990573">
    <property type="term" value="P:potassium ion import across plasma membrane"/>
    <property type="evidence" value="ECO:0007669"/>
    <property type="project" value="TreeGrafter"/>
</dbReference>
<dbReference type="EMBL" id="QKKF02001142">
    <property type="protein sequence ID" value="RZF48691.1"/>
    <property type="molecule type" value="Genomic_DNA"/>
</dbReference>
<evidence type="ECO:0000256" key="5">
    <source>
        <dbReference type="ARBA" id="ARBA00022882"/>
    </source>
</evidence>
<protein>
    <recommendedName>
        <fullName evidence="18">Inward rectifier potassium channel C-terminal domain-containing protein</fullName>
    </recommendedName>
</protein>
<evidence type="ECO:0000313" key="16">
    <source>
        <dbReference type="EMBL" id="RZF48691.1"/>
    </source>
</evidence>
<dbReference type="Gene3D" id="2.60.40.1400">
    <property type="entry name" value="G protein-activated inward rectifier potassium channel 1"/>
    <property type="match status" value="1"/>
</dbReference>
<dbReference type="GO" id="GO:0034702">
    <property type="term" value="C:monoatomic ion channel complex"/>
    <property type="evidence" value="ECO:0007669"/>
    <property type="project" value="UniProtKB-KW"/>
</dbReference>
<keyword evidence="17" id="KW-1185">Reference proteome</keyword>
<evidence type="ECO:0000256" key="12">
    <source>
        <dbReference type="SAM" id="MobiDB-lite"/>
    </source>
</evidence>
<keyword evidence="8 11" id="KW-0406">Ion transport</keyword>
<dbReference type="SUPFAM" id="SSF81324">
    <property type="entry name" value="Voltage-gated potassium channels"/>
    <property type="match status" value="1"/>
</dbReference>
<keyword evidence="10 11" id="KW-0407">Ion channel</keyword>
<dbReference type="PANTHER" id="PTHR11767">
    <property type="entry name" value="INWARD RECTIFIER POTASSIUM CHANNEL"/>
    <property type="match status" value="1"/>
</dbReference>
<evidence type="ECO:0000256" key="9">
    <source>
        <dbReference type="ARBA" id="ARBA00023136"/>
    </source>
</evidence>
<comment type="caution">
    <text evidence="16">The sequence shown here is derived from an EMBL/GenBank/DDBJ whole genome shotgun (WGS) entry which is preliminary data.</text>
</comment>
<dbReference type="PANTHER" id="PTHR11767:SF115">
    <property type="entry name" value="INWARDLY RECTIFYING POTASSIUM CHANNEL 3, ISOFORM D"/>
    <property type="match status" value="1"/>
</dbReference>
<dbReference type="STRING" id="195883.A0A482XVN4"/>
<keyword evidence="4 11" id="KW-0812">Transmembrane</keyword>
<dbReference type="PRINTS" id="PR01320">
    <property type="entry name" value="KIRCHANNEL"/>
</dbReference>
<evidence type="ECO:0008006" key="18">
    <source>
        <dbReference type="Google" id="ProtNLM"/>
    </source>
</evidence>
<sequence length="662" mass="74590">MESQQFTGGDEEGRNYLSSSSDEALPAIVSEKIHPTNNGDYDGNPRMRRRAILKDGYTNAFNSNVPLAGLTSITQDFFTFMMECRWRTLLLLFFTSFLLSWLLFAALYWAVAFGHGDLRGQNEFHDPTKEPCITMMDDFISCFMFSMETQYSSGYGTRSPTTECPDAMFLVGFQSIFGALLQLSMSGIIFAKFARPKMRQQAIMFSQKAVISVRDRHLCLMFRLGDCRKSRLLGATVSARLLQHRVSVEGEKLPLYQHALKLSIDSSGSNIFLLWPLTAVHRIDSTSPLYDISADDLTAATFEIFVALAGTVETMGQDTEARTSYTASEILWGHRLVPLVKTCGRGYILDYSRFHSTVAVDTPRCSARQLYCWTHNYVLFNKNAVCKEGFLGSKNEFLEHNGLVENKDDLPGNKGGASDNKQGVSDNKGGFKDAFLDTKDQGMEEKDGILPDQDNFSNNNNVMMLCSNRLFLGNQVESLANNIFSENNGRLLDTEHKILCSSYPSLGNTVGSSDKNILLLSDNDRLLTSKDKFLGITTERLSNKKEELLNRKDEYFGTKDAFLDQDELLDEGVGLLDNGNELLDNKKQYSVNNDEFYSTNRSLEYREENELTQNLTNSSGPVRKFSAISGEDHQRDLHHSLMSLLDKKQRTRLTTLSEDDLR</sequence>
<feature type="transmembrane region" description="Helical" evidence="13">
    <location>
        <begin position="89"/>
        <end position="111"/>
    </location>
</feature>